<name>A0A8H4QU28_9AGAR</name>
<reference evidence="6 7" key="1">
    <citation type="submission" date="2019-12" db="EMBL/GenBank/DDBJ databases">
        <authorList>
            <person name="Floudas D."/>
            <person name="Bentzer J."/>
            <person name="Ahren D."/>
            <person name="Johansson T."/>
            <person name="Persson P."/>
            <person name="Tunlid A."/>
        </authorList>
    </citation>
    <scope>NUCLEOTIDE SEQUENCE [LARGE SCALE GENOMIC DNA]</scope>
    <source>
        <strain evidence="6 7">CBS 102.39</strain>
    </source>
</reference>
<feature type="compositionally biased region" description="Basic residues" evidence="4">
    <location>
        <begin position="114"/>
        <end position="125"/>
    </location>
</feature>
<keyword evidence="2 3" id="KW-0539">Nucleus</keyword>
<dbReference type="InterPro" id="IPR036910">
    <property type="entry name" value="HMG_box_dom_sf"/>
</dbReference>
<organism evidence="6 7">
    <name type="scientific">Agrocybe pediades</name>
    <dbReference type="NCBI Taxonomy" id="84607"/>
    <lineage>
        <taxon>Eukaryota</taxon>
        <taxon>Fungi</taxon>
        <taxon>Dikarya</taxon>
        <taxon>Basidiomycota</taxon>
        <taxon>Agaricomycotina</taxon>
        <taxon>Agaricomycetes</taxon>
        <taxon>Agaricomycetidae</taxon>
        <taxon>Agaricales</taxon>
        <taxon>Agaricineae</taxon>
        <taxon>Strophariaceae</taxon>
        <taxon>Agrocybe</taxon>
    </lineage>
</organism>
<keyword evidence="7" id="KW-1185">Reference proteome</keyword>
<feature type="region of interest" description="Disordered" evidence="4">
    <location>
        <begin position="107"/>
        <end position="153"/>
    </location>
</feature>
<dbReference type="Gene3D" id="1.10.30.10">
    <property type="entry name" value="High mobility group box domain"/>
    <property type="match status" value="1"/>
</dbReference>
<dbReference type="AlphaFoldDB" id="A0A8H4QU28"/>
<evidence type="ECO:0000256" key="2">
    <source>
        <dbReference type="ARBA" id="ARBA00023242"/>
    </source>
</evidence>
<dbReference type="InterPro" id="IPR009071">
    <property type="entry name" value="HMG_box_dom"/>
</dbReference>
<dbReference type="Proteomes" id="UP000521872">
    <property type="component" value="Unassembled WGS sequence"/>
</dbReference>
<dbReference type="InterPro" id="IPR051356">
    <property type="entry name" value="SOX/SOX-like_TF"/>
</dbReference>
<dbReference type="SMART" id="SM00398">
    <property type="entry name" value="HMG"/>
    <property type="match status" value="1"/>
</dbReference>
<evidence type="ECO:0000256" key="4">
    <source>
        <dbReference type="SAM" id="MobiDB-lite"/>
    </source>
</evidence>
<feature type="region of interest" description="Disordered" evidence="4">
    <location>
        <begin position="314"/>
        <end position="348"/>
    </location>
</feature>
<evidence type="ECO:0000256" key="3">
    <source>
        <dbReference type="PROSITE-ProRule" id="PRU00267"/>
    </source>
</evidence>
<dbReference type="PANTHER" id="PTHR45789:SF2">
    <property type="entry name" value="FI18025P1"/>
    <property type="match status" value="1"/>
</dbReference>
<evidence type="ECO:0000259" key="5">
    <source>
        <dbReference type="PROSITE" id="PS50118"/>
    </source>
</evidence>
<feature type="domain" description="HMG box" evidence="5">
    <location>
        <begin position="19"/>
        <end position="112"/>
    </location>
</feature>
<dbReference type="GO" id="GO:0000981">
    <property type="term" value="F:DNA-binding transcription factor activity, RNA polymerase II-specific"/>
    <property type="evidence" value="ECO:0007669"/>
    <property type="project" value="TreeGrafter"/>
</dbReference>
<dbReference type="GO" id="GO:0005634">
    <property type="term" value="C:nucleus"/>
    <property type="evidence" value="ECO:0007669"/>
    <property type="project" value="UniProtKB-UniRule"/>
</dbReference>
<gene>
    <name evidence="6" type="ORF">D9613_006425</name>
</gene>
<dbReference type="PROSITE" id="PS50118">
    <property type="entry name" value="HMG_BOX_2"/>
    <property type="match status" value="1"/>
</dbReference>
<sequence>MPRVPSVKQSVKDEEEDHVSRPPNCFILFRSWASQIQNRPDDIEEILDEIQSKPRPIKRNGEITMEYPNRNSAMSIYLGQRWRAMGDDEKEIWGTKGREVKETHTRMHPDYKYRPTKKGGLKSKRKAENDREGDENDFQPVAGPSTGVPIRGSGRANPYRDHCSWADSNSATLPLQPYSNYAWTQPSHEQQRVVAEPYTLQAYHNPRYPLPQEWMAWATATWPHSGAQTFQRGWNDSTWAGRSHAAELPEQQFELEECVDAAAGHASTSGGSEDLFDGSEYTLYQEDGYSASTASYPSSSTQGHPQVCIPDSVPCPSRTPAIVDDTGVEGEESASESDSDSMYADEDYAEECQPEGIVQDVQEAQAPEPEPVFRWAFNFDEDGTSWEAERDREDFRRWLGVCNTEWVFPPYEGS</sequence>
<dbReference type="CDD" id="cd01389">
    <property type="entry name" value="HMG-box_ROX1-like"/>
    <property type="match status" value="1"/>
</dbReference>
<comment type="caution">
    <text evidence="6">The sequence shown here is derived from an EMBL/GenBank/DDBJ whole genome shotgun (WGS) entry which is preliminary data.</text>
</comment>
<dbReference type="PANTHER" id="PTHR45789">
    <property type="entry name" value="FI18025P1"/>
    <property type="match status" value="1"/>
</dbReference>
<dbReference type="GO" id="GO:0000978">
    <property type="term" value="F:RNA polymerase II cis-regulatory region sequence-specific DNA binding"/>
    <property type="evidence" value="ECO:0007669"/>
    <property type="project" value="TreeGrafter"/>
</dbReference>
<feature type="compositionally biased region" description="Acidic residues" evidence="4">
    <location>
        <begin position="326"/>
        <end position="348"/>
    </location>
</feature>
<proteinExistence type="predicted"/>
<dbReference type="EMBL" id="JAACJL010000030">
    <property type="protein sequence ID" value="KAF4617221.1"/>
    <property type="molecule type" value="Genomic_DNA"/>
</dbReference>
<feature type="region of interest" description="Disordered" evidence="4">
    <location>
        <begin position="1"/>
        <end position="20"/>
    </location>
</feature>
<evidence type="ECO:0000313" key="6">
    <source>
        <dbReference type="EMBL" id="KAF4617221.1"/>
    </source>
</evidence>
<evidence type="ECO:0000313" key="7">
    <source>
        <dbReference type="Proteomes" id="UP000521872"/>
    </source>
</evidence>
<protein>
    <recommendedName>
        <fullName evidence="5">HMG box domain-containing protein</fullName>
    </recommendedName>
</protein>
<accession>A0A8H4QU28</accession>
<keyword evidence="1 3" id="KW-0238">DNA-binding</keyword>
<feature type="DNA-binding region" description="HMG box" evidence="3">
    <location>
        <begin position="19"/>
        <end position="112"/>
    </location>
</feature>
<dbReference type="SUPFAM" id="SSF47095">
    <property type="entry name" value="HMG-box"/>
    <property type="match status" value="1"/>
</dbReference>
<evidence type="ECO:0000256" key="1">
    <source>
        <dbReference type="ARBA" id="ARBA00023125"/>
    </source>
</evidence>